<name>A0A6A6PL07_9PEZI</name>
<dbReference type="RefSeq" id="XP_033586951.1">
    <property type="nucleotide sequence ID" value="XM_033734280.1"/>
</dbReference>
<accession>A0A6A6PL07</accession>
<gene>
    <name evidence="2" type="ORF">BDY17DRAFT_301650</name>
</gene>
<proteinExistence type="predicted"/>
<feature type="region of interest" description="Disordered" evidence="1">
    <location>
        <begin position="97"/>
        <end position="124"/>
    </location>
</feature>
<feature type="compositionally biased region" description="Basic and acidic residues" evidence="1">
    <location>
        <begin position="219"/>
        <end position="241"/>
    </location>
</feature>
<evidence type="ECO:0000256" key="1">
    <source>
        <dbReference type="SAM" id="MobiDB-lite"/>
    </source>
</evidence>
<evidence type="ECO:0000313" key="3">
    <source>
        <dbReference type="Proteomes" id="UP000799767"/>
    </source>
</evidence>
<feature type="region of interest" description="Disordered" evidence="1">
    <location>
        <begin position="177"/>
        <end position="246"/>
    </location>
</feature>
<evidence type="ECO:0000313" key="2">
    <source>
        <dbReference type="EMBL" id="KAF2480381.1"/>
    </source>
</evidence>
<feature type="compositionally biased region" description="Polar residues" evidence="1">
    <location>
        <begin position="188"/>
        <end position="204"/>
    </location>
</feature>
<dbReference type="Proteomes" id="UP000799767">
    <property type="component" value="Unassembled WGS sequence"/>
</dbReference>
<sequence>MIRKIQLLAHAGAPSARGEDERYRAQLHGYLELQAAPRQSSREVVEVSSDRTRGSQIDAHLAYAPTGDTTFVDDTQLAYQELDSQLVTSSLLDLIGSPPGKRPITDHGPCSSPKSTELSRSSKKRKLDLAELHLDPLKRPTALYVPLLEDGQLGLAHIGDQAMRSTESRVPAGHAALSQDLDADETTSELPTTYSLSDMTSQSSRAKRKEADNQAEYRPNQDGERDEVPPEMGSSHEQRAPDDEDIARSTTIDQIDKQREPSPPQQVGLKYSRHDLHDTLASLSTSVMPPEPGTGRERFTSHVTEALQSLADSPTIGHKYAPVSVTRAIRPLERGYWLVDCSSWQLSAQIDFWQFLERTIHRGSLGWGVWCTREDEGLANAEKGGSIGIIKVFCWGEIVKHVFLLLYVASNSQVKKLGLSWIDAEGTTVVQMPRR</sequence>
<reference evidence="2" key="1">
    <citation type="journal article" date="2020" name="Stud. Mycol.">
        <title>101 Dothideomycetes genomes: a test case for predicting lifestyles and emergence of pathogens.</title>
        <authorList>
            <person name="Haridas S."/>
            <person name="Albert R."/>
            <person name="Binder M."/>
            <person name="Bloem J."/>
            <person name="Labutti K."/>
            <person name="Salamov A."/>
            <person name="Andreopoulos B."/>
            <person name="Baker S."/>
            <person name="Barry K."/>
            <person name="Bills G."/>
            <person name="Bluhm B."/>
            <person name="Cannon C."/>
            <person name="Castanera R."/>
            <person name="Culley D."/>
            <person name="Daum C."/>
            <person name="Ezra D."/>
            <person name="Gonzalez J."/>
            <person name="Henrissat B."/>
            <person name="Kuo A."/>
            <person name="Liang C."/>
            <person name="Lipzen A."/>
            <person name="Lutzoni F."/>
            <person name="Magnuson J."/>
            <person name="Mondo S."/>
            <person name="Nolan M."/>
            <person name="Ohm R."/>
            <person name="Pangilinan J."/>
            <person name="Park H.-J."/>
            <person name="Ramirez L."/>
            <person name="Alfaro M."/>
            <person name="Sun H."/>
            <person name="Tritt A."/>
            <person name="Yoshinaga Y."/>
            <person name="Zwiers L.-H."/>
            <person name="Turgeon B."/>
            <person name="Goodwin S."/>
            <person name="Spatafora J."/>
            <person name="Crous P."/>
            <person name="Grigoriev I."/>
        </authorList>
    </citation>
    <scope>NUCLEOTIDE SEQUENCE</scope>
    <source>
        <strain evidence="2">CBS 113389</strain>
    </source>
</reference>
<dbReference type="OrthoDB" id="5395975at2759"/>
<organism evidence="2 3">
    <name type="scientific">Neohortaea acidophila</name>
    <dbReference type="NCBI Taxonomy" id="245834"/>
    <lineage>
        <taxon>Eukaryota</taxon>
        <taxon>Fungi</taxon>
        <taxon>Dikarya</taxon>
        <taxon>Ascomycota</taxon>
        <taxon>Pezizomycotina</taxon>
        <taxon>Dothideomycetes</taxon>
        <taxon>Dothideomycetidae</taxon>
        <taxon>Mycosphaerellales</taxon>
        <taxon>Teratosphaeriaceae</taxon>
        <taxon>Neohortaea</taxon>
    </lineage>
</organism>
<keyword evidence="3" id="KW-1185">Reference proteome</keyword>
<dbReference type="EMBL" id="MU001639">
    <property type="protein sequence ID" value="KAF2480381.1"/>
    <property type="molecule type" value="Genomic_DNA"/>
</dbReference>
<dbReference type="GeneID" id="54475282"/>
<protein>
    <submittedName>
        <fullName evidence="2">Uncharacterized protein</fullName>
    </submittedName>
</protein>
<dbReference type="AlphaFoldDB" id="A0A6A6PL07"/>